<evidence type="ECO:0000313" key="11">
    <source>
        <dbReference type="EMBL" id="AGY57011.1"/>
    </source>
</evidence>
<keyword evidence="5 9" id="KW-0653">Protein transport</keyword>
<keyword evidence="12" id="KW-1185">Reference proteome</keyword>
<proteinExistence type="inferred from homology"/>
<comment type="subcellular location">
    <subcellularLocation>
        <location evidence="9">Cell membrane</location>
        <topology evidence="9">Multi-pass membrane protein</topology>
    </subcellularLocation>
    <subcellularLocation>
        <location evidence="1">Membrane</location>
        <topology evidence="1">Multi-pass membrane protein</topology>
    </subcellularLocation>
</comment>
<feature type="transmembrane region" description="Helical" evidence="9">
    <location>
        <begin position="6"/>
        <end position="25"/>
    </location>
</feature>
<evidence type="ECO:0000313" key="12">
    <source>
        <dbReference type="Proteomes" id="UP000017396"/>
    </source>
</evidence>
<dbReference type="NCBIfam" id="TIGR00810">
    <property type="entry name" value="secG"/>
    <property type="match status" value="1"/>
</dbReference>
<accession>U5QDN0</accession>
<evidence type="ECO:0000256" key="10">
    <source>
        <dbReference type="SAM" id="MobiDB-lite"/>
    </source>
</evidence>
<evidence type="ECO:0000256" key="5">
    <source>
        <dbReference type="ARBA" id="ARBA00022927"/>
    </source>
</evidence>
<dbReference type="Proteomes" id="UP000017396">
    <property type="component" value="Chromosome"/>
</dbReference>
<evidence type="ECO:0000256" key="1">
    <source>
        <dbReference type="ARBA" id="ARBA00004141"/>
    </source>
</evidence>
<dbReference type="EMBL" id="CP003587">
    <property type="protein sequence ID" value="AGY57011.1"/>
    <property type="molecule type" value="Genomic_DNA"/>
</dbReference>
<keyword evidence="7 9" id="KW-0811">Translocation</keyword>
<evidence type="ECO:0000256" key="7">
    <source>
        <dbReference type="ARBA" id="ARBA00023010"/>
    </source>
</evidence>
<feature type="transmembrane region" description="Helical" evidence="9">
    <location>
        <begin position="56"/>
        <end position="76"/>
    </location>
</feature>
<keyword evidence="8 9" id="KW-0472">Membrane</keyword>
<feature type="region of interest" description="Disordered" evidence="10">
    <location>
        <begin position="82"/>
        <end position="110"/>
    </location>
</feature>
<feature type="compositionally biased region" description="Pro residues" evidence="10">
    <location>
        <begin position="100"/>
        <end position="110"/>
    </location>
</feature>
<dbReference type="eggNOG" id="COG1314">
    <property type="taxonomic scope" value="Bacteria"/>
</dbReference>
<gene>
    <name evidence="11" type="primary">secG</name>
    <name evidence="11" type="ORF">GKIL_0765</name>
</gene>
<evidence type="ECO:0000256" key="6">
    <source>
        <dbReference type="ARBA" id="ARBA00022989"/>
    </source>
</evidence>
<keyword evidence="4 9" id="KW-0812">Transmembrane</keyword>
<keyword evidence="6 9" id="KW-1133">Transmembrane helix</keyword>
<dbReference type="AlphaFoldDB" id="U5QDN0"/>
<dbReference type="STRING" id="1183438.GKIL_0765"/>
<dbReference type="Pfam" id="PF03840">
    <property type="entry name" value="SecG"/>
    <property type="match status" value="1"/>
</dbReference>
<evidence type="ECO:0000256" key="3">
    <source>
        <dbReference type="ARBA" id="ARBA00022448"/>
    </source>
</evidence>
<reference evidence="11 12" key="1">
    <citation type="journal article" date="2013" name="PLoS ONE">
        <title>Cultivation and Complete Genome Sequencing of Gloeobacter kilaueensis sp. nov., from a Lava Cave in Kilauea Caldera, Hawai'i.</title>
        <authorList>
            <person name="Saw J.H."/>
            <person name="Schatz M."/>
            <person name="Brown M.V."/>
            <person name="Kunkel D.D."/>
            <person name="Foster J.S."/>
            <person name="Shick H."/>
            <person name="Christensen S."/>
            <person name="Hou S."/>
            <person name="Wan X."/>
            <person name="Donachie S.P."/>
        </authorList>
    </citation>
    <scope>NUCLEOTIDE SEQUENCE [LARGE SCALE GENOMIC DNA]</scope>
    <source>
        <strain evidence="12">JS</strain>
    </source>
</reference>
<keyword evidence="9" id="KW-1003">Cell membrane</keyword>
<dbReference type="RefSeq" id="WP_023172060.1">
    <property type="nucleotide sequence ID" value="NC_022600.1"/>
</dbReference>
<dbReference type="OrthoDB" id="427405at2"/>
<evidence type="ECO:0000256" key="4">
    <source>
        <dbReference type="ARBA" id="ARBA00022692"/>
    </source>
</evidence>
<evidence type="ECO:0000256" key="2">
    <source>
        <dbReference type="ARBA" id="ARBA00008445"/>
    </source>
</evidence>
<dbReference type="KEGG" id="glj:GKIL_0765"/>
<organism evidence="11 12">
    <name type="scientific">Gloeobacter kilaueensis (strain ATCC BAA-2537 / CCAP 1431/1 / ULC 316 / JS1)</name>
    <dbReference type="NCBI Taxonomy" id="1183438"/>
    <lineage>
        <taxon>Bacteria</taxon>
        <taxon>Bacillati</taxon>
        <taxon>Cyanobacteriota</taxon>
        <taxon>Cyanophyceae</taxon>
        <taxon>Gloeobacterales</taxon>
        <taxon>Gloeobacteraceae</taxon>
        <taxon>Gloeobacter</taxon>
    </lineage>
</organism>
<keyword evidence="3 9" id="KW-0813">Transport</keyword>
<dbReference type="GO" id="GO:0009306">
    <property type="term" value="P:protein secretion"/>
    <property type="evidence" value="ECO:0007669"/>
    <property type="project" value="UniProtKB-UniRule"/>
</dbReference>
<dbReference type="GO" id="GO:0005886">
    <property type="term" value="C:plasma membrane"/>
    <property type="evidence" value="ECO:0007669"/>
    <property type="project" value="UniProtKB-SubCell"/>
</dbReference>
<dbReference type="HOGENOM" id="CLU_157251_0_0_3"/>
<comment type="similarity">
    <text evidence="2 9">Belongs to the SecG family.</text>
</comment>
<evidence type="ECO:0000256" key="8">
    <source>
        <dbReference type="ARBA" id="ARBA00023136"/>
    </source>
</evidence>
<sequence length="110" mass="11219">MTVLVIILRIVWSLLAVGIIVTVLLHAAKGDGIAAIGGSAQMFASQKTAESNLDRVTWAITAGFVALTVVLSAGWLDRSTATRVPAGGPTQSAPLAPTVPGAPPPQPPKK</sequence>
<protein>
    <recommendedName>
        <fullName evidence="9">Protein-export membrane protein SecG</fullName>
    </recommendedName>
</protein>
<dbReference type="PATRIC" id="fig|1183438.3.peg.759"/>
<name>U5QDN0_GLOK1</name>
<evidence type="ECO:0000256" key="9">
    <source>
        <dbReference type="RuleBase" id="RU365087"/>
    </source>
</evidence>
<dbReference type="InterPro" id="IPR004692">
    <property type="entry name" value="SecG"/>
</dbReference>
<comment type="function">
    <text evidence="9">Involved in protein export. Participates in an early event of protein translocation.</text>
</comment>
<dbReference type="GO" id="GO:0015450">
    <property type="term" value="F:protein-transporting ATPase activity"/>
    <property type="evidence" value="ECO:0007669"/>
    <property type="project" value="UniProtKB-UniRule"/>
</dbReference>